<protein>
    <submittedName>
        <fullName evidence="1">Variable surface protein</fullName>
    </submittedName>
</protein>
<evidence type="ECO:0000313" key="2">
    <source>
        <dbReference type="Proteomes" id="UP000195521"/>
    </source>
</evidence>
<organism evidence="1 2">
    <name type="scientific">Plasmodium gonderi</name>
    <dbReference type="NCBI Taxonomy" id="77519"/>
    <lineage>
        <taxon>Eukaryota</taxon>
        <taxon>Sar</taxon>
        <taxon>Alveolata</taxon>
        <taxon>Apicomplexa</taxon>
        <taxon>Aconoidasida</taxon>
        <taxon>Haemosporida</taxon>
        <taxon>Plasmodiidae</taxon>
        <taxon>Plasmodium</taxon>
        <taxon>Plasmodium (Plasmodium)</taxon>
    </lineage>
</organism>
<dbReference type="GeneID" id="39745495"/>
<feature type="non-terminal residue" evidence="1">
    <location>
        <position position="94"/>
    </location>
</feature>
<name>A0A1Y1JUB1_PLAGO</name>
<proteinExistence type="predicted"/>
<comment type="caution">
    <text evidence="1">The sequence shown here is derived from an EMBL/GenBank/DDBJ whole genome shotgun (WGS) entry which is preliminary data.</text>
</comment>
<reference evidence="2" key="1">
    <citation type="submission" date="2017-04" db="EMBL/GenBank/DDBJ databases">
        <title>Plasmodium gonderi genome.</title>
        <authorList>
            <person name="Arisue N."/>
            <person name="Honma H."/>
            <person name="Kawai S."/>
            <person name="Tougan T."/>
            <person name="Tanabe K."/>
            <person name="Horii T."/>
        </authorList>
    </citation>
    <scope>NUCLEOTIDE SEQUENCE [LARGE SCALE GENOMIC DNA]</scope>
    <source>
        <strain evidence="2">ATCC 30045</strain>
    </source>
</reference>
<gene>
    <name evidence="1" type="ORF">PGO_004410</name>
</gene>
<dbReference type="RefSeq" id="XP_028547276.1">
    <property type="nucleotide sequence ID" value="XM_028691475.1"/>
</dbReference>
<sequence>MIWNAKTRLHLYEFMKNEELKNFYKIFEKGCYNDQGSWHFCAQLEKSETIDENVKNIYYKFQAMKSRLQNSPYEFMLKEKNTDKFCIYLKYWFY</sequence>
<keyword evidence="2" id="KW-1185">Reference proteome</keyword>
<dbReference type="EMBL" id="BDQF01000632">
    <property type="protein sequence ID" value="GAW84687.1"/>
    <property type="molecule type" value="Genomic_DNA"/>
</dbReference>
<accession>A0A1Y1JUB1</accession>
<evidence type="ECO:0000313" key="1">
    <source>
        <dbReference type="EMBL" id="GAW84687.1"/>
    </source>
</evidence>
<dbReference type="Proteomes" id="UP000195521">
    <property type="component" value="Unassembled WGS sequence"/>
</dbReference>
<dbReference type="OrthoDB" id="388072at2759"/>
<dbReference type="AlphaFoldDB" id="A0A1Y1JUB1"/>